<keyword evidence="2 5" id="KW-0812">Transmembrane</keyword>
<feature type="transmembrane region" description="Helical" evidence="5">
    <location>
        <begin position="269"/>
        <end position="288"/>
    </location>
</feature>
<dbReference type="InterPro" id="IPR011701">
    <property type="entry name" value="MFS"/>
</dbReference>
<feature type="transmembrane region" description="Helical" evidence="5">
    <location>
        <begin position="354"/>
        <end position="375"/>
    </location>
</feature>
<feature type="transmembrane region" description="Helical" evidence="5">
    <location>
        <begin position="240"/>
        <end position="257"/>
    </location>
</feature>
<reference evidence="6 7" key="1">
    <citation type="submission" date="2024-05" db="EMBL/GenBank/DDBJ databases">
        <title>Genome sequence of Ponticoccus litoralis KCCM 90028.</title>
        <authorList>
            <person name="Kim J.M."/>
            <person name="Lee J.K."/>
            <person name="Choi B.J."/>
            <person name="Bayburt H."/>
            <person name="Baek J.H."/>
            <person name="Jeon C.O."/>
        </authorList>
    </citation>
    <scope>NUCLEOTIDE SEQUENCE [LARGE SCALE GENOMIC DNA]</scope>
    <source>
        <strain evidence="6 7">KCCM 90028</strain>
    </source>
</reference>
<dbReference type="InterPro" id="IPR036259">
    <property type="entry name" value="MFS_trans_sf"/>
</dbReference>
<dbReference type="PANTHER" id="PTHR23514">
    <property type="entry name" value="BYPASS OF STOP CODON PROTEIN 6"/>
    <property type="match status" value="1"/>
</dbReference>
<dbReference type="Pfam" id="PF07690">
    <property type="entry name" value="MFS_1"/>
    <property type="match status" value="1"/>
</dbReference>
<evidence type="ECO:0000256" key="5">
    <source>
        <dbReference type="SAM" id="Phobius"/>
    </source>
</evidence>
<feature type="transmembrane region" description="Helical" evidence="5">
    <location>
        <begin position="42"/>
        <end position="62"/>
    </location>
</feature>
<protein>
    <submittedName>
        <fullName evidence="6">MFS transporter</fullName>
    </submittedName>
</protein>
<dbReference type="InterPro" id="IPR051788">
    <property type="entry name" value="MFS_Transporter"/>
</dbReference>
<sequence>MPDIRRARLAVSAAFALNGALLGAWASRVPAVRDRFELSEGALGLMLLVMGVGALLSFPLAGSMADRRGAYPVACLLACLYLLTIVAIGLAPVPLALAAALFAFGACHGAMDVAMNSWAAEVERTSGRSIMSSFHAMWSLGAGLGAGGGWLATRAGLSLDAHFALTALAVALVFGPLIRTRWDSRRSAPAAKGPVFALPRGALVLVGVVATAAGLGEGAAADWSAVFLADVVGTTQSQAALGYAIFSATMVAMRLCVDGLITRFGPVATARAAGLFAALGTGLVVGPATLPLTLAGYVLIGMGYAAVIPMAFSRAAADPDVPAGQAIASVATLGYGAMLMGPPAIGFLAELTSLRLATALVGAAALAITALAPVLGQGRGLPRGRTAAG</sequence>
<evidence type="ECO:0000256" key="3">
    <source>
        <dbReference type="ARBA" id="ARBA00022989"/>
    </source>
</evidence>
<dbReference type="EMBL" id="JBDNCH010000002">
    <property type="protein sequence ID" value="MEN9062892.1"/>
    <property type="molecule type" value="Genomic_DNA"/>
</dbReference>
<feature type="transmembrane region" description="Helical" evidence="5">
    <location>
        <begin position="294"/>
        <end position="312"/>
    </location>
</feature>
<organism evidence="6 7">
    <name type="scientific">Ponticoccus litoralis</name>
    <dbReference type="NCBI Taxonomy" id="422297"/>
    <lineage>
        <taxon>Bacteria</taxon>
        <taxon>Pseudomonadati</taxon>
        <taxon>Pseudomonadota</taxon>
        <taxon>Alphaproteobacteria</taxon>
        <taxon>Rhodobacterales</taxon>
        <taxon>Roseobacteraceae</taxon>
        <taxon>Ponticoccus</taxon>
    </lineage>
</organism>
<dbReference type="Proteomes" id="UP001428774">
    <property type="component" value="Unassembled WGS sequence"/>
</dbReference>
<feature type="transmembrane region" description="Helical" evidence="5">
    <location>
        <begin position="69"/>
        <end position="90"/>
    </location>
</feature>
<evidence type="ECO:0000313" key="7">
    <source>
        <dbReference type="Proteomes" id="UP001428774"/>
    </source>
</evidence>
<accession>A0AAW9SQM6</accession>
<dbReference type="CDD" id="cd17393">
    <property type="entry name" value="MFS_MosC_like"/>
    <property type="match status" value="1"/>
</dbReference>
<feature type="transmembrane region" description="Helical" evidence="5">
    <location>
        <begin position="201"/>
        <end position="220"/>
    </location>
</feature>
<keyword evidence="3 5" id="KW-1133">Transmembrane helix</keyword>
<proteinExistence type="predicted"/>
<dbReference type="Gene3D" id="1.20.1250.20">
    <property type="entry name" value="MFS general substrate transporter like domains"/>
    <property type="match status" value="2"/>
</dbReference>
<feature type="transmembrane region" description="Helical" evidence="5">
    <location>
        <begin position="136"/>
        <end position="155"/>
    </location>
</feature>
<dbReference type="PANTHER" id="PTHR23514:SF13">
    <property type="entry name" value="INNER MEMBRANE PROTEIN YBJJ"/>
    <property type="match status" value="1"/>
</dbReference>
<gene>
    <name evidence="6" type="ORF">ABFB10_19790</name>
</gene>
<evidence type="ECO:0000256" key="2">
    <source>
        <dbReference type="ARBA" id="ARBA00022692"/>
    </source>
</evidence>
<evidence type="ECO:0000256" key="4">
    <source>
        <dbReference type="ARBA" id="ARBA00023136"/>
    </source>
</evidence>
<feature type="transmembrane region" description="Helical" evidence="5">
    <location>
        <begin position="96"/>
        <end position="115"/>
    </location>
</feature>
<dbReference type="GO" id="GO:0016020">
    <property type="term" value="C:membrane"/>
    <property type="evidence" value="ECO:0007669"/>
    <property type="project" value="UniProtKB-SubCell"/>
</dbReference>
<evidence type="ECO:0000313" key="6">
    <source>
        <dbReference type="EMBL" id="MEN9062892.1"/>
    </source>
</evidence>
<keyword evidence="4 5" id="KW-0472">Membrane</keyword>
<keyword evidence="7" id="KW-1185">Reference proteome</keyword>
<comment type="caution">
    <text evidence="6">The sequence shown here is derived from an EMBL/GenBank/DDBJ whole genome shotgun (WGS) entry which is preliminary data.</text>
</comment>
<evidence type="ECO:0000256" key="1">
    <source>
        <dbReference type="ARBA" id="ARBA00004141"/>
    </source>
</evidence>
<feature type="transmembrane region" description="Helical" evidence="5">
    <location>
        <begin position="324"/>
        <end position="348"/>
    </location>
</feature>
<dbReference type="AlphaFoldDB" id="A0AAW9SQM6"/>
<dbReference type="GO" id="GO:0022857">
    <property type="term" value="F:transmembrane transporter activity"/>
    <property type="evidence" value="ECO:0007669"/>
    <property type="project" value="InterPro"/>
</dbReference>
<feature type="transmembrane region" description="Helical" evidence="5">
    <location>
        <begin position="161"/>
        <end position="180"/>
    </location>
</feature>
<dbReference type="RefSeq" id="WP_347167823.1">
    <property type="nucleotide sequence ID" value="NZ_JBDNCH010000002.1"/>
</dbReference>
<dbReference type="SUPFAM" id="SSF103473">
    <property type="entry name" value="MFS general substrate transporter"/>
    <property type="match status" value="1"/>
</dbReference>
<comment type="subcellular location">
    <subcellularLocation>
        <location evidence="1">Membrane</location>
        <topology evidence="1">Multi-pass membrane protein</topology>
    </subcellularLocation>
</comment>
<name>A0AAW9SQM6_9RHOB</name>